<keyword evidence="1" id="KW-1133">Transmembrane helix</keyword>
<reference evidence="2" key="1">
    <citation type="submission" date="2021-06" db="EMBL/GenBank/DDBJ databases">
        <title>Genome Sequence of Mortierella hyaline Strain SCG-10, a Cold-Adapted, Nitrate-Reducing Fungus Isolated from Soil in Minnesota, USA.</title>
        <authorList>
            <person name="Aldossari N."/>
        </authorList>
    </citation>
    <scope>NUCLEOTIDE SEQUENCE</scope>
    <source>
        <strain evidence="2">SCG-10</strain>
    </source>
</reference>
<sequence length="198" mass="21776">MAFTAQSGLLKFGFIITVFLFFCGLVALGSLAKYASQTVEVRNQDDYKVCLIFLSQEKQRPGMCTFADTASALISVVAACLFAMDFVTWKKSENYKGRRASMTSLFLAPAMCVLSFCAAITLALGIKSTMKHAEEVSPGSTYPGLKGIYTGISCVALAGLFFAIYASSEFIQYRRRHVNGDKVRLRSKEREMSALVLF</sequence>
<dbReference type="AlphaFoldDB" id="A0A9P8BVB0"/>
<dbReference type="Proteomes" id="UP000707451">
    <property type="component" value="Unassembled WGS sequence"/>
</dbReference>
<feature type="transmembrane region" description="Helical" evidence="1">
    <location>
        <begin position="146"/>
        <end position="166"/>
    </location>
</feature>
<feature type="transmembrane region" description="Helical" evidence="1">
    <location>
        <begin position="65"/>
        <end position="84"/>
    </location>
</feature>
<feature type="transmembrane region" description="Helical" evidence="1">
    <location>
        <begin position="105"/>
        <end position="126"/>
    </location>
</feature>
<evidence type="ECO:0000313" key="2">
    <source>
        <dbReference type="EMBL" id="KAG9069083.1"/>
    </source>
</evidence>
<keyword evidence="1" id="KW-0472">Membrane</keyword>
<evidence type="ECO:0000313" key="3">
    <source>
        <dbReference type="Proteomes" id="UP000707451"/>
    </source>
</evidence>
<name>A0A9P8BVB0_9FUNG</name>
<proteinExistence type="predicted"/>
<keyword evidence="1" id="KW-0812">Transmembrane</keyword>
<keyword evidence="3" id="KW-1185">Reference proteome</keyword>
<dbReference type="EMBL" id="JAHRHY010000005">
    <property type="protein sequence ID" value="KAG9069083.1"/>
    <property type="molecule type" value="Genomic_DNA"/>
</dbReference>
<comment type="caution">
    <text evidence="2">The sequence shown here is derived from an EMBL/GenBank/DDBJ whole genome shotgun (WGS) entry which is preliminary data.</text>
</comment>
<feature type="transmembrane region" description="Helical" evidence="1">
    <location>
        <begin position="12"/>
        <end position="32"/>
    </location>
</feature>
<organism evidence="2 3">
    <name type="scientific">Linnemannia hyalina</name>
    <dbReference type="NCBI Taxonomy" id="64524"/>
    <lineage>
        <taxon>Eukaryota</taxon>
        <taxon>Fungi</taxon>
        <taxon>Fungi incertae sedis</taxon>
        <taxon>Mucoromycota</taxon>
        <taxon>Mortierellomycotina</taxon>
        <taxon>Mortierellomycetes</taxon>
        <taxon>Mortierellales</taxon>
        <taxon>Mortierellaceae</taxon>
        <taxon>Linnemannia</taxon>
    </lineage>
</organism>
<accession>A0A9P8BVB0</accession>
<protein>
    <submittedName>
        <fullName evidence="2">Uncharacterized protein</fullName>
    </submittedName>
</protein>
<dbReference type="OrthoDB" id="2344327at2759"/>
<evidence type="ECO:0000256" key="1">
    <source>
        <dbReference type="SAM" id="Phobius"/>
    </source>
</evidence>
<gene>
    <name evidence="2" type="ORF">KI688_009976</name>
</gene>